<dbReference type="Proteomes" id="UP000274756">
    <property type="component" value="Unassembled WGS sequence"/>
</dbReference>
<evidence type="ECO:0000256" key="4">
    <source>
        <dbReference type="ARBA" id="ARBA00022753"/>
    </source>
</evidence>
<dbReference type="InterPro" id="IPR023341">
    <property type="entry name" value="MABP"/>
</dbReference>
<dbReference type="Pfam" id="PF10240">
    <property type="entry name" value="DUF2464"/>
    <property type="match status" value="1"/>
</dbReference>
<feature type="domain" description="MABP" evidence="9">
    <location>
        <begin position="28"/>
        <end position="176"/>
    </location>
</feature>
<proteinExistence type="inferred from homology"/>
<protein>
    <submittedName>
        <fullName evidence="13">Protein FAM125A</fullName>
    </submittedName>
</protein>
<dbReference type="InterPro" id="IPR018798">
    <property type="entry name" value="MVB12A/B"/>
</dbReference>
<dbReference type="OrthoDB" id="6021306at2759"/>
<evidence type="ECO:0000313" key="10">
    <source>
        <dbReference type="EMBL" id="VDN60464.1"/>
    </source>
</evidence>
<evidence type="ECO:0000256" key="7">
    <source>
        <dbReference type="ARBA" id="ARBA00053101"/>
    </source>
</evidence>
<dbReference type="PANTHER" id="PTHR31547:SF1">
    <property type="entry name" value="MULTIVESICULAR BODY SUBUNIT 12B"/>
    <property type="match status" value="1"/>
</dbReference>
<reference evidence="13" key="1">
    <citation type="submission" date="2017-02" db="UniProtKB">
        <authorList>
            <consortium name="WormBaseParasite"/>
        </authorList>
    </citation>
    <scope>IDENTIFICATION</scope>
</reference>
<evidence type="ECO:0000313" key="12">
    <source>
        <dbReference type="Proteomes" id="UP000274756"/>
    </source>
</evidence>
<keyword evidence="4" id="KW-0967">Endosome</keyword>
<comment type="subcellular location">
    <subcellularLocation>
        <location evidence="1">Late endosome membrane</location>
        <topology evidence="1">Peripheral membrane protein</topology>
    </subcellularLocation>
</comment>
<dbReference type="PROSITE" id="PS51498">
    <property type="entry name" value="MABP"/>
    <property type="match status" value="1"/>
</dbReference>
<keyword evidence="5" id="KW-0653">Protein transport</keyword>
<accession>A0A0N4ULC2</accession>
<dbReference type="PROSITE" id="PS51497">
    <property type="entry name" value="UMA"/>
    <property type="match status" value="1"/>
</dbReference>
<dbReference type="PANTHER" id="PTHR31547">
    <property type="entry name" value="MULTIVESICULAR BODY SUBUNIT 12B"/>
    <property type="match status" value="1"/>
</dbReference>
<dbReference type="GO" id="GO:0015031">
    <property type="term" value="P:protein transport"/>
    <property type="evidence" value="ECO:0007669"/>
    <property type="project" value="UniProtKB-KW"/>
</dbReference>
<dbReference type="Gene3D" id="2.100.10.50">
    <property type="match status" value="1"/>
</dbReference>
<dbReference type="STRING" id="318479.A0A0N4ULC2"/>
<dbReference type="EMBL" id="UYYG01001217">
    <property type="protein sequence ID" value="VDN60464.1"/>
    <property type="molecule type" value="Genomic_DNA"/>
</dbReference>
<dbReference type="FunFam" id="2.100.10.50:FF:000002">
    <property type="entry name" value="Multivesicular body subunit 12B"/>
    <property type="match status" value="1"/>
</dbReference>
<dbReference type="InterPro" id="IPR023340">
    <property type="entry name" value="UMA"/>
</dbReference>
<evidence type="ECO:0000313" key="13">
    <source>
        <dbReference type="WBParaSite" id="DME_0000859001-mRNA-1"/>
    </source>
</evidence>
<name>A0A0N4ULC2_DRAME</name>
<evidence type="ECO:0000256" key="1">
    <source>
        <dbReference type="ARBA" id="ARBA00004633"/>
    </source>
</evidence>
<comment type="function">
    <text evidence="7">Component of the ESCRT-I complex, a regulator of vesicular trafficking process. Required for the sorting of endocytic ubiquitinated cargos into multivesicular bodies.</text>
</comment>
<feature type="domain" description="UMA" evidence="8">
    <location>
        <begin position="234"/>
        <end position="283"/>
    </location>
</feature>
<evidence type="ECO:0000256" key="3">
    <source>
        <dbReference type="ARBA" id="ARBA00022448"/>
    </source>
</evidence>
<keyword evidence="6" id="KW-0472">Membrane</keyword>
<sequence length="286" mass="32073">MILKRKNYAYKMDFLLNRATEMGDNKETNPITSVIIVADRNKCPQGFLPITKTFDEQIDGDVWRESSFSFFSRPVRYIAVSRETPLNTIGAHVVTDLCVVKDSDPIPMGFIAIDFTADSKEKALRKKYLCVRSVARDTVLDAVGEIILLSKQKKPPRNYSSAGEIDGILVCFKYVVIPASFGIGLPRSQSTIAGIYPNVAENFRRSAPSLDQITGNLNSMNALTIKTGTQKRGIEDVPFKLNPILEKSMLRNQLNVLPELKVLDEATLEREYGYRFTVERATLSHS</sequence>
<dbReference type="GO" id="GO:0000813">
    <property type="term" value="C:ESCRT I complex"/>
    <property type="evidence" value="ECO:0007669"/>
    <property type="project" value="InterPro"/>
</dbReference>
<dbReference type="AlphaFoldDB" id="A0A0N4ULC2"/>
<dbReference type="Proteomes" id="UP000038040">
    <property type="component" value="Unplaced"/>
</dbReference>
<evidence type="ECO:0000259" key="9">
    <source>
        <dbReference type="PROSITE" id="PS51498"/>
    </source>
</evidence>
<comment type="similarity">
    <text evidence="2">Belongs to the MVB12 family.</text>
</comment>
<reference evidence="10 12" key="2">
    <citation type="submission" date="2018-11" db="EMBL/GenBank/DDBJ databases">
        <authorList>
            <consortium name="Pathogen Informatics"/>
        </authorList>
    </citation>
    <scope>NUCLEOTIDE SEQUENCE [LARGE SCALE GENOMIC DNA]</scope>
</reference>
<organism evidence="11 13">
    <name type="scientific">Dracunculus medinensis</name>
    <name type="common">Guinea worm</name>
    <dbReference type="NCBI Taxonomy" id="318479"/>
    <lineage>
        <taxon>Eukaryota</taxon>
        <taxon>Metazoa</taxon>
        <taxon>Ecdysozoa</taxon>
        <taxon>Nematoda</taxon>
        <taxon>Chromadorea</taxon>
        <taxon>Rhabditida</taxon>
        <taxon>Spirurina</taxon>
        <taxon>Dracunculoidea</taxon>
        <taxon>Dracunculidae</taxon>
        <taxon>Dracunculus</taxon>
    </lineage>
</organism>
<dbReference type="GO" id="GO:0019075">
    <property type="term" value="P:virus maturation"/>
    <property type="evidence" value="ECO:0007669"/>
    <property type="project" value="TreeGrafter"/>
</dbReference>
<evidence type="ECO:0000256" key="2">
    <source>
        <dbReference type="ARBA" id="ARBA00010432"/>
    </source>
</evidence>
<evidence type="ECO:0000259" key="8">
    <source>
        <dbReference type="PROSITE" id="PS51497"/>
    </source>
</evidence>
<evidence type="ECO:0000256" key="5">
    <source>
        <dbReference type="ARBA" id="ARBA00022927"/>
    </source>
</evidence>
<dbReference type="WBParaSite" id="DME_0000859001-mRNA-1">
    <property type="protein sequence ID" value="DME_0000859001-mRNA-1"/>
    <property type="gene ID" value="DME_0000859001"/>
</dbReference>
<dbReference type="GO" id="GO:0046755">
    <property type="term" value="P:viral budding"/>
    <property type="evidence" value="ECO:0007669"/>
    <property type="project" value="TreeGrafter"/>
</dbReference>
<dbReference type="InterPro" id="IPR040297">
    <property type="entry name" value="MVB12B"/>
</dbReference>
<evidence type="ECO:0000256" key="6">
    <source>
        <dbReference type="ARBA" id="ARBA00023136"/>
    </source>
</evidence>
<dbReference type="GO" id="GO:0031902">
    <property type="term" value="C:late endosome membrane"/>
    <property type="evidence" value="ECO:0007669"/>
    <property type="project" value="UniProtKB-SubCell"/>
</dbReference>
<keyword evidence="3" id="KW-0813">Transport</keyword>
<keyword evidence="12" id="KW-1185">Reference proteome</keyword>
<evidence type="ECO:0000313" key="11">
    <source>
        <dbReference type="Proteomes" id="UP000038040"/>
    </source>
</evidence>
<dbReference type="GO" id="GO:0042058">
    <property type="term" value="P:regulation of epidermal growth factor receptor signaling pathway"/>
    <property type="evidence" value="ECO:0007669"/>
    <property type="project" value="TreeGrafter"/>
</dbReference>
<gene>
    <name evidence="10" type="ORF">DME_LOCUS10437</name>
</gene>